<feature type="transmembrane region" description="Helical" evidence="6">
    <location>
        <begin position="200"/>
        <end position="219"/>
    </location>
</feature>
<dbReference type="InterPro" id="IPR011701">
    <property type="entry name" value="MFS"/>
</dbReference>
<comment type="subcellular location">
    <subcellularLocation>
        <location evidence="1">Membrane</location>
        <topology evidence="1">Multi-pass membrane protein</topology>
    </subcellularLocation>
</comment>
<evidence type="ECO:0000256" key="6">
    <source>
        <dbReference type="SAM" id="Phobius"/>
    </source>
</evidence>
<proteinExistence type="predicted"/>
<organism evidence="8">
    <name type="scientific">Alexandrium catenella</name>
    <name type="common">Red tide dinoflagellate</name>
    <name type="synonym">Gonyaulax catenella</name>
    <dbReference type="NCBI Taxonomy" id="2925"/>
    <lineage>
        <taxon>Eukaryota</taxon>
        <taxon>Sar</taxon>
        <taxon>Alveolata</taxon>
        <taxon>Dinophyceae</taxon>
        <taxon>Gonyaulacales</taxon>
        <taxon>Pyrocystaceae</taxon>
        <taxon>Alexandrium</taxon>
    </lineage>
</organism>
<keyword evidence="5 6" id="KW-0472">Membrane</keyword>
<feature type="transmembrane region" description="Helical" evidence="6">
    <location>
        <begin position="231"/>
        <end position="251"/>
    </location>
</feature>
<dbReference type="PANTHER" id="PTHR23506">
    <property type="entry name" value="GH10249P"/>
    <property type="match status" value="1"/>
</dbReference>
<dbReference type="GO" id="GO:0016020">
    <property type="term" value="C:membrane"/>
    <property type="evidence" value="ECO:0007669"/>
    <property type="project" value="UniProtKB-SubCell"/>
</dbReference>
<evidence type="ECO:0000256" key="3">
    <source>
        <dbReference type="ARBA" id="ARBA00022692"/>
    </source>
</evidence>
<evidence type="ECO:0000256" key="2">
    <source>
        <dbReference type="ARBA" id="ARBA00022448"/>
    </source>
</evidence>
<dbReference type="InterPro" id="IPR036259">
    <property type="entry name" value="MFS_trans_sf"/>
</dbReference>
<evidence type="ECO:0000256" key="1">
    <source>
        <dbReference type="ARBA" id="ARBA00004141"/>
    </source>
</evidence>
<dbReference type="InterPro" id="IPR020846">
    <property type="entry name" value="MFS_dom"/>
</dbReference>
<keyword evidence="4 6" id="KW-1133">Transmembrane helix</keyword>
<dbReference type="Gene3D" id="1.20.1250.20">
    <property type="entry name" value="MFS general substrate transporter like domains"/>
    <property type="match status" value="2"/>
</dbReference>
<evidence type="ECO:0000313" key="8">
    <source>
        <dbReference type="EMBL" id="CAD9149869.1"/>
    </source>
</evidence>
<feature type="transmembrane region" description="Helical" evidence="6">
    <location>
        <begin position="169"/>
        <end position="194"/>
    </location>
</feature>
<dbReference type="Pfam" id="PF07690">
    <property type="entry name" value="MFS_1"/>
    <property type="match status" value="1"/>
</dbReference>
<feature type="transmembrane region" description="Helical" evidence="6">
    <location>
        <begin position="341"/>
        <end position="361"/>
    </location>
</feature>
<name>A0A7S1QWW6_ALECA</name>
<dbReference type="PANTHER" id="PTHR23506:SF26">
    <property type="entry name" value="MFS-TYPE TRANSPORTER SLC18B1"/>
    <property type="match status" value="1"/>
</dbReference>
<evidence type="ECO:0000256" key="4">
    <source>
        <dbReference type="ARBA" id="ARBA00022989"/>
    </source>
</evidence>
<dbReference type="GO" id="GO:0022857">
    <property type="term" value="F:transmembrane transporter activity"/>
    <property type="evidence" value="ECO:0007669"/>
    <property type="project" value="InterPro"/>
</dbReference>
<dbReference type="InterPro" id="IPR050930">
    <property type="entry name" value="MFS_Vesicular_Transporter"/>
</dbReference>
<sequence length="405" mass="41845">MVCSPLAVKAMSRYGRAPVLFFGLLVQGITSITFGYADELTGGEGVDRGSALVVYTLSRLACGAGAACANNAVFSIAADRFPDSLASVMGLNEVVIGAGFSLGPPIGTMLNLRYGFNIVFLISGSAVLIFAPVSLLCWQPHPRSGSSEDAAREDSTGCGSFREVLTPGLLCAGFSLLLGTGTFGIVEPILGLYLSHEVGVSPAGVGVVFCIFAVAYSLAGPLAGWLADRLGALRVCACGSLGAGLVCLVLLGPTARWLAKGTPERISYEVAALVVLGIFQAATLIPSLPAMKDSVPLSSSTLSSSGVTERVVAWFNIFMQTGLVIAPLLGTALRDGIGFEATVAIFGSGVAVYGAAALSFACRRGKQPLVAESVPGHLITGVAVSPMSRRQRDFLPEKVLRKISY</sequence>
<feature type="transmembrane region" description="Helical" evidence="6">
    <location>
        <begin position="311"/>
        <end position="329"/>
    </location>
</feature>
<dbReference type="SUPFAM" id="SSF103473">
    <property type="entry name" value="MFS general substrate transporter"/>
    <property type="match status" value="1"/>
</dbReference>
<feature type="transmembrane region" description="Helical" evidence="6">
    <location>
        <begin position="19"/>
        <end position="37"/>
    </location>
</feature>
<feature type="transmembrane region" description="Helical" evidence="6">
    <location>
        <begin position="57"/>
        <end position="78"/>
    </location>
</feature>
<feature type="transmembrane region" description="Helical" evidence="6">
    <location>
        <begin position="114"/>
        <end position="138"/>
    </location>
</feature>
<accession>A0A7S1QWW6</accession>
<evidence type="ECO:0000259" key="7">
    <source>
        <dbReference type="PROSITE" id="PS50850"/>
    </source>
</evidence>
<reference evidence="8" key="1">
    <citation type="submission" date="2021-01" db="EMBL/GenBank/DDBJ databases">
        <authorList>
            <person name="Corre E."/>
            <person name="Pelletier E."/>
            <person name="Niang G."/>
            <person name="Scheremetjew M."/>
            <person name="Finn R."/>
            <person name="Kale V."/>
            <person name="Holt S."/>
            <person name="Cochrane G."/>
            <person name="Meng A."/>
            <person name="Brown T."/>
            <person name="Cohen L."/>
        </authorList>
    </citation>
    <scope>NUCLEOTIDE SEQUENCE</scope>
    <source>
        <strain evidence="8">OF101</strain>
    </source>
</reference>
<dbReference type="EMBL" id="HBGE01051807">
    <property type="protein sequence ID" value="CAD9149869.1"/>
    <property type="molecule type" value="Transcribed_RNA"/>
</dbReference>
<protein>
    <recommendedName>
        <fullName evidence="7">Major facilitator superfamily (MFS) profile domain-containing protein</fullName>
    </recommendedName>
</protein>
<gene>
    <name evidence="8" type="ORF">ACAT0790_LOCUS31248</name>
</gene>
<keyword evidence="3 6" id="KW-0812">Transmembrane</keyword>
<feature type="domain" description="Major facilitator superfamily (MFS) profile" evidence="7">
    <location>
        <begin position="1"/>
        <end position="366"/>
    </location>
</feature>
<dbReference type="AlphaFoldDB" id="A0A7S1QWW6"/>
<feature type="transmembrane region" description="Helical" evidence="6">
    <location>
        <begin position="271"/>
        <end position="290"/>
    </location>
</feature>
<dbReference type="PROSITE" id="PS50850">
    <property type="entry name" value="MFS"/>
    <property type="match status" value="1"/>
</dbReference>
<evidence type="ECO:0000256" key="5">
    <source>
        <dbReference type="ARBA" id="ARBA00023136"/>
    </source>
</evidence>
<keyword evidence="2" id="KW-0813">Transport</keyword>